<organism evidence="1">
    <name type="scientific">bioreactor metagenome</name>
    <dbReference type="NCBI Taxonomy" id="1076179"/>
    <lineage>
        <taxon>unclassified sequences</taxon>
        <taxon>metagenomes</taxon>
        <taxon>ecological metagenomes</taxon>
    </lineage>
</organism>
<dbReference type="AlphaFoldDB" id="A0A645BJ88"/>
<dbReference type="EMBL" id="VSSQ01018532">
    <property type="protein sequence ID" value="MPM61804.1"/>
    <property type="molecule type" value="Genomic_DNA"/>
</dbReference>
<reference evidence="1" key="1">
    <citation type="submission" date="2019-08" db="EMBL/GenBank/DDBJ databases">
        <authorList>
            <person name="Kucharzyk K."/>
            <person name="Murdoch R.W."/>
            <person name="Higgins S."/>
            <person name="Loffler F."/>
        </authorList>
    </citation>
    <scope>NUCLEOTIDE SEQUENCE</scope>
</reference>
<protein>
    <submittedName>
        <fullName evidence="1">Uncharacterized protein</fullName>
    </submittedName>
</protein>
<gene>
    <name evidence="1" type="ORF">SDC9_108667</name>
</gene>
<comment type="caution">
    <text evidence="1">The sequence shown here is derived from an EMBL/GenBank/DDBJ whole genome shotgun (WGS) entry which is preliminary data.</text>
</comment>
<evidence type="ECO:0000313" key="1">
    <source>
        <dbReference type="EMBL" id="MPM61804.1"/>
    </source>
</evidence>
<proteinExistence type="predicted"/>
<sequence length="107" mass="11797">MQFTTISGRKMPRASYSEGTKACISSWMIVTKVLMTTMYAGMRTLLGIKLRKAEMTRLDPSSTRVAARPIPMPFVTLVVTAMIGQVPSTRRKTGFSLNIPLTNTPLS</sequence>
<accession>A0A645BJ88</accession>
<name>A0A645BJ88_9ZZZZ</name>